<proteinExistence type="predicted"/>
<gene>
    <name evidence="1" type="ORF">HPB50_010027</name>
</gene>
<sequence length="326" mass="36383">MKPSDGHSRRICKILKSEWWRQVRTFKDLLRIACANGMDGHPGYRQYRQWCNVADSTSEFLWRTVRPTLPVQKKGNPVQGHVLNLSTTPIPEEHERVLGLGPKYCFEPHLNPFEKIATARAVSRCAKEDERSSRSSRQHDTDDGDSGLACDSDDKVSDWDAESEGATSPCDTSFFTEEAVDEVPSGEYNLPKDAFSAEELTLPFIEGCSLRIQKATSARENTCRLCSMCHTYSGSELVRAGSFFVSLPIKKQLTSILSSKTVGSAVMSSLSRKRSTESSVSDVTDGLHYHKVRQNIDKNDITLTMNSDSSPVFNSSNYSIWPVQLA</sequence>
<evidence type="ECO:0000313" key="1">
    <source>
        <dbReference type="EMBL" id="KAH6938491.1"/>
    </source>
</evidence>
<accession>A0ACB7SU57</accession>
<reference evidence="1" key="1">
    <citation type="submission" date="2020-05" db="EMBL/GenBank/DDBJ databases">
        <title>Large-scale comparative analyses of tick genomes elucidate their genetic diversity and vector capacities.</title>
        <authorList>
            <person name="Jia N."/>
            <person name="Wang J."/>
            <person name="Shi W."/>
            <person name="Du L."/>
            <person name="Sun Y."/>
            <person name="Zhan W."/>
            <person name="Jiang J."/>
            <person name="Wang Q."/>
            <person name="Zhang B."/>
            <person name="Ji P."/>
            <person name="Sakyi L.B."/>
            <person name="Cui X."/>
            <person name="Yuan T."/>
            <person name="Jiang B."/>
            <person name="Yang W."/>
            <person name="Lam T.T.-Y."/>
            <person name="Chang Q."/>
            <person name="Ding S."/>
            <person name="Wang X."/>
            <person name="Zhu J."/>
            <person name="Ruan X."/>
            <person name="Zhao L."/>
            <person name="Wei J."/>
            <person name="Que T."/>
            <person name="Du C."/>
            <person name="Cheng J."/>
            <person name="Dai P."/>
            <person name="Han X."/>
            <person name="Huang E."/>
            <person name="Gao Y."/>
            <person name="Liu J."/>
            <person name="Shao H."/>
            <person name="Ye R."/>
            <person name="Li L."/>
            <person name="Wei W."/>
            <person name="Wang X."/>
            <person name="Wang C."/>
            <person name="Yang T."/>
            <person name="Huo Q."/>
            <person name="Li W."/>
            <person name="Guo W."/>
            <person name="Chen H."/>
            <person name="Zhou L."/>
            <person name="Ni X."/>
            <person name="Tian J."/>
            <person name="Zhou Y."/>
            <person name="Sheng Y."/>
            <person name="Liu T."/>
            <person name="Pan Y."/>
            <person name="Xia L."/>
            <person name="Li J."/>
            <person name="Zhao F."/>
            <person name="Cao W."/>
        </authorList>
    </citation>
    <scope>NUCLEOTIDE SEQUENCE</scope>
    <source>
        <strain evidence="1">Hyas-2018</strain>
    </source>
</reference>
<keyword evidence="2" id="KW-1185">Reference proteome</keyword>
<dbReference type="Proteomes" id="UP000821845">
    <property type="component" value="Chromosome 2"/>
</dbReference>
<comment type="caution">
    <text evidence="1">The sequence shown here is derived from an EMBL/GenBank/DDBJ whole genome shotgun (WGS) entry which is preliminary data.</text>
</comment>
<protein>
    <submittedName>
        <fullName evidence="1">Uncharacterized protein</fullName>
    </submittedName>
</protein>
<evidence type="ECO:0000313" key="2">
    <source>
        <dbReference type="Proteomes" id="UP000821845"/>
    </source>
</evidence>
<organism evidence="1 2">
    <name type="scientific">Hyalomma asiaticum</name>
    <name type="common">Tick</name>
    <dbReference type="NCBI Taxonomy" id="266040"/>
    <lineage>
        <taxon>Eukaryota</taxon>
        <taxon>Metazoa</taxon>
        <taxon>Ecdysozoa</taxon>
        <taxon>Arthropoda</taxon>
        <taxon>Chelicerata</taxon>
        <taxon>Arachnida</taxon>
        <taxon>Acari</taxon>
        <taxon>Parasitiformes</taxon>
        <taxon>Ixodida</taxon>
        <taxon>Ixodoidea</taxon>
        <taxon>Ixodidae</taxon>
        <taxon>Hyalomminae</taxon>
        <taxon>Hyalomma</taxon>
    </lineage>
</organism>
<dbReference type="EMBL" id="CM023482">
    <property type="protein sequence ID" value="KAH6938491.1"/>
    <property type="molecule type" value="Genomic_DNA"/>
</dbReference>
<name>A0ACB7SU57_HYAAI</name>